<dbReference type="InterPro" id="IPR003524">
    <property type="entry name" value="PNAcMuramoyl-5peptid_Trfase"/>
</dbReference>
<dbReference type="InterPro" id="IPR018480">
    <property type="entry name" value="PNAcMuramoyl-5peptid_Trfase_CS"/>
</dbReference>
<keyword evidence="5 9" id="KW-1133">Transmembrane helix</keyword>
<comment type="subcellular location">
    <subcellularLocation>
        <location evidence="1">Membrane</location>
        <topology evidence="1">Multi-pass membrane protein</topology>
    </subcellularLocation>
</comment>
<feature type="transmembrane region" description="Helical" evidence="9">
    <location>
        <begin position="294"/>
        <end position="313"/>
    </location>
</feature>
<comment type="cofactor">
    <cofactor evidence="8">
        <name>Mg(2+)</name>
        <dbReference type="ChEBI" id="CHEBI:18420"/>
    </cofactor>
</comment>
<evidence type="ECO:0000256" key="4">
    <source>
        <dbReference type="ARBA" id="ARBA00022692"/>
    </source>
</evidence>
<feature type="transmembrane region" description="Helical" evidence="9">
    <location>
        <begin position="110"/>
        <end position="128"/>
    </location>
</feature>
<reference evidence="10 11" key="1">
    <citation type="journal article" date="2009" name="Int. J. Syst. Evol. Microbiol.">
        <title>Paenibacillus contaminans sp. nov., isolated from a contaminated laboratory plate.</title>
        <authorList>
            <person name="Chou J.H."/>
            <person name="Lee J.H."/>
            <person name="Lin M.C."/>
            <person name="Chang P.S."/>
            <person name="Arun A.B."/>
            <person name="Young C.C."/>
            <person name="Chen W.M."/>
        </authorList>
    </citation>
    <scope>NUCLEOTIDE SEQUENCE [LARGE SCALE GENOMIC DNA]</scope>
    <source>
        <strain evidence="10 11">CKOBP-6</strain>
    </source>
</reference>
<protein>
    <recommendedName>
        <fullName evidence="7">Phospho-N-acetylmuramoyl-pentapeptide-transferase</fullName>
        <ecNumber evidence="7">2.7.8.13</ecNumber>
    </recommendedName>
</protein>
<feature type="transmembrane region" description="Helical" evidence="9">
    <location>
        <begin position="140"/>
        <end position="158"/>
    </location>
</feature>
<evidence type="ECO:0000256" key="9">
    <source>
        <dbReference type="SAM" id="Phobius"/>
    </source>
</evidence>
<dbReference type="PANTHER" id="PTHR22926">
    <property type="entry name" value="PHOSPHO-N-ACETYLMURAMOYL-PENTAPEPTIDE-TRANSFERASE"/>
    <property type="match status" value="1"/>
</dbReference>
<gene>
    <name evidence="10" type="primary">mraY</name>
    <name evidence="10" type="ORF">DQG23_12880</name>
</gene>
<dbReference type="GO" id="GO:0071555">
    <property type="term" value="P:cell wall organization"/>
    <property type="evidence" value="ECO:0007669"/>
    <property type="project" value="TreeGrafter"/>
</dbReference>
<sequence length="317" mass="35398">MLDSIFGISMFSFLIVALLTPFLIWGLRTLKLTQPIRVEMYADIQAKKGTPLMAGLVLFTGVGTTLTAHPSPMTVFLCAAFLLFGAVGFMDDFKKAAYQDPNGIASRTKLLLQFPITGLLLYVLFEAFDLSADISVIGDLHIPLFPIVYFIVMTLFIVGTANAINFTDGLDGLLINVAIPSYMFFFVISESVEVKTFSLVMVACLLGLFIYNIHPARAFMGDTGSLAIGGSLSFLAIIEKVEILIPILFSVYLAEQLSVMLQVWYYKKTKLRIFKMAPIHYHFILKYGWSENKLVVIFGFVSWASALISWLLWKFLL</sequence>
<dbReference type="Proteomes" id="UP000250369">
    <property type="component" value="Unassembled WGS sequence"/>
</dbReference>
<feature type="transmembrane region" description="Helical" evidence="9">
    <location>
        <begin position="170"/>
        <end position="188"/>
    </location>
</feature>
<keyword evidence="8" id="KW-0460">Magnesium</keyword>
<dbReference type="GO" id="GO:0009252">
    <property type="term" value="P:peptidoglycan biosynthetic process"/>
    <property type="evidence" value="ECO:0007669"/>
    <property type="project" value="UniProtKB-UniRule"/>
</dbReference>
<feature type="binding site" evidence="8">
    <location>
        <position position="222"/>
    </location>
    <ligand>
        <name>Mg(2+)</name>
        <dbReference type="ChEBI" id="CHEBI:18420"/>
    </ligand>
</feature>
<evidence type="ECO:0000256" key="1">
    <source>
        <dbReference type="ARBA" id="ARBA00004141"/>
    </source>
</evidence>
<dbReference type="PROSITE" id="PS01348">
    <property type="entry name" value="MRAY_2"/>
    <property type="match status" value="1"/>
</dbReference>
<keyword evidence="6 9" id="KW-0472">Membrane</keyword>
<dbReference type="EMBL" id="QMFB01000006">
    <property type="protein sequence ID" value="RAV20977.1"/>
    <property type="molecule type" value="Genomic_DNA"/>
</dbReference>
<dbReference type="EC" id="2.7.8.13" evidence="7"/>
<feature type="transmembrane region" description="Helical" evidence="9">
    <location>
        <begin position="6"/>
        <end position="28"/>
    </location>
</feature>
<accession>A0A329MSP0</accession>
<dbReference type="Pfam" id="PF00953">
    <property type="entry name" value="Glycos_transf_4"/>
    <property type="match status" value="1"/>
</dbReference>
<dbReference type="NCBIfam" id="TIGR00445">
    <property type="entry name" value="mraY"/>
    <property type="match status" value="1"/>
</dbReference>
<evidence type="ECO:0000313" key="11">
    <source>
        <dbReference type="Proteomes" id="UP000250369"/>
    </source>
</evidence>
<evidence type="ECO:0000256" key="3">
    <source>
        <dbReference type="ARBA" id="ARBA00022679"/>
    </source>
</evidence>
<feature type="binding site" evidence="8">
    <location>
        <position position="165"/>
    </location>
    <ligand>
        <name>Mg(2+)</name>
        <dbReference type="ChEBI" id="CHEBI:18420"/>
    </ligand>
</feature>
<dbReference type="GO" id="GO:0005886">
    <property type="term" value="C:plasma membrane"/>
    <property type="evidence" value="ECO:0007669"/>
    <property type="project" value="TreeGrafter"/>
</dbReference>
<dbReference type="RefSeq" id="WP_113031257.1">
    <property type="nucleotide sequence ID" value="NZ_QMFB01000006.1"/>
</dbReference>
<evidence type="ECO:0000313" key="10">
    <source>
        <dbReference type="EMBL" id="RAV20977.1"/>
    </source>
</evidence>
<keyword evidence="8" id="KW-0479">Metal-binding</keyword>
<keyword evidence="3 10" id="KW-0808">Transferase</keyword>
<organism evidence="10 11">
    <name type="scientific">Paenibacillus contaminans</name>
    <dbReference type="NCBI Taxonomy" id="450362"/>
    <lineage>
        <taxon>Bacteria</taxon>
        <taxon>Bacillati</taxon>
        <taxon>Bacillota</taxon>
        <taxon>Bacilli</taxon>
        <taxon>Bacillales</taxon>
        <taxon>Paenibacillaceae</taxon>
        <taxon>Paenibacillus</taxon>
    </lineage>
</organism>
<name>A0A329MSP0_9BACL</name>
<feature type="transmembrane region" description="Helical" evidence="9">
    <location>
        <begin position="243"/>
        <end position="266"/>
    </location>
</feature>
<evidence type="ECO:0000256" key="7">
    <source>
        <dbReference type="NCBIfam" id="TIGR00445"/>
    </source>
</evidence>
<dbReference type="InterPro" id="IPR000715">
    <property type="entry name" value="Glycosyl_transferase_4"/>
</dbReference>
<comment type="similarity">
    <text evidence="2">Belongs to the glycosyltransferase 4 family. MraY subfamily.</text>
</comment>
<evidence type="ECO:0000256" key="6">
    <source>
        <dbReference type="ARBA" id="ARBA00023136"/>
    </source>
</evidence>
<feature type="transmembrane region" description="Helical" evidence="9">
    <location>
        <begin position="73"/>
        <end position="90"/>
    </location>
</feature>
<dbReference type="GO" id="GO:0008963">
    <property type="term" value="F:phospho-N-acetylmuramoyl-pentapeptide-transferase activity"/>
    <property type="evidence" value="ECO:0007669"/>
    <property type="project" value="UniProtKB-UniRule"/>
</dbReference>
<proteinExistence type="inferred from homology"/>
<dbReference type="AlphaFoldDB" id="A0A329MSP0"/>
<dbReference type="OrthoDB" id="9805475at2"/>
<comment type="caution">
    <text evidence="10">The sequence shown here is derived from an EMBL/GenBank/DDBJ whole genome shotgun (WGS) entry which is preliminary data.</text>
</comment>
<keyword evidence="4 9" id="KW-0812">Transmembrane</keyword>
<dbReference type="PANTHER" id="PTHR22926:SF5">
    <property type="entry name" value="PHOSPHO-N-ACETYLMURAMOYL-PENTAPEPTIDE-TRANSFERASE HOMOLOG"/>
    <property type="match status" value="1"/>
</dbReference>
<evidence type="ECO:0000256" key="2">
    <source>
        <dbReference type="ARBA" id="ARBA00005583"/>
    </source>
</evidence>
<feature type="transmembrane region" description="Helical" evidence="9">
    <location>
        <begin position="49"/>
        <end position="67"/>
    </location>
</feature>
<keyword evidence="11" id="KW-1185">Reference proteome</keyword>
<dbReference type="GO" id="GO:0046872">
    <property type="term" value="F:metal ion binding"/>
    <property type="evidence" value="ECO:0007669"/>
    <property type="project" value="UniProtKB-KW"/>
</dbReference>
<feature type="transmembrane region" description="Helical" evidence="9">
    <location>
        <begin position="194"/>
        <end position="211"/>
    </location>
</feature>
<evidence type="ECO:0000256" key="8">
    <source>
        <dbReference type="PIRSR" id="PIRSR600715-1"/>
    </source>
</evidence>
<dbReference type="CDD" id="cd06852">
    <property type="entry name" value="GT_MraY"/>
    <property type="match status" value="1"/>
</dbReference>
<feature type="transmembrane region" description="Helical" evidence="9">
    <location>
        <begin position="218"/>
        <end position="237"/>
    </location>
</feature>
<evidence type="ECO:0000256" key="5">
    <source>
        <dbReference type="ARBA" id="ARBA00022989"/>
    </source>
</evidence>